<gene>
    <name evidence="1" type="ordered locus">CHY_0819</name>
</gene>
<dbReference type="InParanoid" id="Q3ADW1"/>
<accession>Q3ADW1</accession>
<name>Q3ADW1_CARHZ</name>
<dbReference type="EMBL" id="CP000141">
    <property type="protein sequence ID" value="ABB14046.1"/>
    <property type="molecule type" value="Genomic_DNA"/>
</dbReference>
<sequence length="45" mass="5285">MKEQSLQLMLWGLLCVYGMFAVERLKVSKPVWLKKLKYLGQNEGK</sequence>
<keyword evidence="2" id="KW-1185">Reference proteome</keyword>
<protein>
    <submittedName>
        <fullName evidence="1">Uncharacterized protein</fullName>
    </submittedName>
</protein>
<evidence type="ECO:0000313" key="2">
    <source>
        <dbReference type="Proteomes" id="UP000002706"/>
    </source>
</evidence>
<dbReference type="AlphaFoldDB" id="Q3ADW1"/>
<organism evidence="1 2">
    <name type="scientific">Carboxydothermus hydrogenoformans (strain ATCC BAA-161 / DSM 6008 / Z-2901)</name>
    <dbReference type="NCBI Taxonomy" id="246194"/>
    <lineage>
        <taxon>Bacteria</taxon>
        <taxon>Bacillati</taxon>
        <taxon>Bacillota</taxon>
        <taxon>Clostridia</taxon>
        <taxon>Thermoanaerobacterales</taxon>
        <taxon>Thermoanaerobacteraceae</taxon>
        <taxon>Carboxydothermus</taxon>
    </lineage>
</organism>
<reference evidence="1 2" key="1">
    <citation type="journal article" date="2005" name="PLoS Genet.">
        <title>Life in hot carbon monoxide: the complete genome sequence of Carboxydothermus hydrogenoformans Z-2901.</title>
        <authorList>
            <person name="Wu M."/>
            <person name="Ren Q."/>
            <person name="Durkin A.S."/>
            <person name="Daugherty S.C."/>
            <person name="Brinkac L.M."/>
            <person name="Dodson R.J."/>
            <person name="Madupu R."/>
            <person name="Sullivan S.A."/>
            <person name="Kolonay J.F."/>
            <person name="Haft D.H."/>
            <person name="Nelson W.C."/>
            <person name="Tallon L.J."/>
            <person name="Jones K.M."/>
            <person name="Ulrich L.E."/>
            <person name="Gonzalez J.M."/>
            <person name="Zhulin I.B."/>
            <person name="Robb F.T."/>
            <person name="Eisen J.A."/>
        </authorList>
    </citation>
    <scope>NUCLEOTIDE SEQUENCE [LARGE SCALE GENOMIC DNA]</scope>
    <source>
        <strain evidence="2">ATCC BAA-161 / DSM 6008 / Z-2901</strain>
    </source>
</reference>
<evidence type="ECO:0000313" key="1">
    <source>
        <dbReference type="EMBL" id="ABB14046.1"/>
    </source>
</evidence>
<dbReference type="Proteomes" id="UP000002706">
    <property type="component" value="Chromosome"/>
</dbReference>
<dbReference type="KEGG" id="chy:CHY_0819"/>
<dbReference type="HOGENOM" id="CLU_3197579_0_0_9"/>
<proteinExistence type="predicted"/>